<dbReference type="AlphaFoldDB" id="A0A6S7BL44"/>
<dbReference type="CDD" id="cd00093">
    <property type="entry name" value="HTH_XRE"/>
    <property type="match status" value="1"/>
</dbReference>
<keyword evidence="4" id="KW-1185">Reference proteome</keyword>
<evidence type="ECO:0000313" key="4">
    <source>
        <dbReference type="Proteomes" id="UP000494365"/>
    </source>
</evidence>
<proteinExistence type="predicted"/>
<reference evidence="3 4" key="1">
    <citation type="submission" date="2020-04" db="EMBL/GenBank/DDBJ databases">
        <authorList>
            <person name="De Canck E."/>
        </authorList>
    </citation>
    <scope>NUCLEOTIDE SEQUENCE [LARGE SCALE GENOMIC DNA]</scope>
    <source>
        <strain evidence="3 4">LMG 28614</strain>
    </source>
</reference>
<evidence type="ECO:0000256" key="1">
    <source>
        <dbReference type="ARBA" id="ARBA00023125"/>
    </source>
</evidence>
<accession>A0A6S7BL44</accession>
<evidence type="ECO:0000259" key="2">
    <source>
        <dbReference type="PROSITE" id="PS50943"/>
    </source>
</evidence>
<dbReference type="RefSeq" id="WP_175152964.1">
    <property type="nucleotide sequence ID" value="NZ_CADIKK010000038.1"/>
</dbReference>
<dbReference type="InterPro" id="IPR001387">
    <property type="entry name" value="Cro/C1-type_HTH"/>
</dbReference>
<dbReference type="EMBL" id="CADIKK010000038">
    <property type="protein sequence ID" value="CAB3804260.1"/>
    <property type="molecule type" value="Genomic_DNA"/>
</dbReference>
<dbReference type="GO" id="GO:0003677">
    <property type="term" value="F:DNA binding"/>
    <property type="evidence" value="ECO:0007669"/>
    <property type="project" value="UniProtKB-KW"/>
</dbReference>
<protein>
    <recommendedName>
        <fullName evidence="2">HTH cro/C1-type domain-containing protein</fullName>
    </recommendedName>
</protein>
<feature type="domain" description="HTH cro/C1-type" evidence="2">
    <location>
        <begin position="17"/>
        <end position="71"/>
    </location>
</feature>
<dbReference type="PROSITE" id="PS50943">
    <property type="entry name" value="HTH_CROC1"/>
    <property type="match status" value="1"/>
</dbReference>
<dbReference type="Proteomes" id="UP000494365">
    <property type="component" value="Unassembled WGS sequence"/>
</dbReference>
<dbReference type="SMART" id="SM00530">
    <property type="entry name" value="HTH_XRE"/>
    <property type="match status" value="1"/>
</dbReference>
<name>A0A6S7BL44_9BURK</name>
<dbReference type="Gene3D" id="1.10.260.40">
    <property type="entry name" value="lambda repressor-like DNA-binding domains"/>
    <property type="match status" value="1"/>
</dbReference>
<gene>
    <name evidence="3" type="ORF">LMG28614_05991</name>
</gene>
<dbReference type="InterPro" id="IPR010982">
    <property type="entry name" value="Lambda_DNA-bd_dom_sf"/>
</dbReference>
<keyword evidence="1" id="KW-0238">DNA-binding</keyword>
<dbReference type="PANTHER" id="PTHR46558:SF4">
    <property type="entry name" value="DNA-BIDING PHAGE PROTEIN"/>
    <property type="match status" value="1"/>
</dbReference>
<organism evidence="3 4">
    <name type="scientific">Paraburkholderia ultramafica</name>
    <dbReference type="NCBI Taxonomy" id="1544867"/>
    <lineage>
        <taxon>Bacteria</taxon>
        <taxon>Pseudomonadati</taxon>
        <taxon>Pseudomonadota</taxon>
        <taxon>Betaproteobacteria</taxon>
        <taxon>Burkholderiales</taxon>
        <taxon>Burkholderiaceae</taxon>
        <taxon>Paraburkholderia</taxon>
    </lineage>
</organism>
<dbReference type="PANTHER" id="PTHR46558">
    <property type="entry name" value="TRACRIPTIONAL REGULATORY PROTEIN-RELATED-RELATED"/>
    <property type="match status" value="1"/>
</dbReference>
<sequence>MDKEAQRVLAQAVGKAIARKRMQAGYTQEDVAEKLGLGLGAISRVEQGIAVPTIIRLIELADLFGCRLEELLSDVPATLDDRAAMIARSIAQLRPSDQTIVVELVKTLAEQFKEK</sequence>
<evidence type="ECO:0000313" key="3">
    <source>
        <dbReference type="EMBL" id="CAB3804260.1"/>
    </source>
</evidence>
<dbReference type="SUPFAM" id="SSF47413">
    <property type="entry name" value="lambda repressor-like DNA-binding domains"/>
    <property type="match status" value="1"/>
</dbReference>
<dbReference type="Pfam" id="PF01381">
    <property type="entry name" value="HTH_3"/>
    <property type="match status" value="1"/>
</dbReference>